<evidence type="ECO:0000313" key="2">
    <source>
        <dbReference type="Proteomes" id="UP000789405"/>
    </source>
</evidence>
<comment type="caution">
    <text evidence="1">The sequence shown here is derived from an EMBL/GenBank/DDBJ whole genome shotgun (WGS) entry which is preliminary data.</text>
</comment>
<sequence>FYNDEDMILNRIGKTLVPWQLHKIVKNRPPEGRSYTYCGALGHNRRKYPFKNNQGRNLRNVAEIRAAAKKYFEAPYYPIRMCGWCGAIGHNSKSCSLCKARGNRIDNDHKRALIEVIVLPNVWFDIEYKPYYQPYHRPKQIPYRLYRPRRQRIPNYIAACGCCGGENHARNDPNAPCQNQNCINSRLW</sequence>
<dbReference type="AlphaFoldDB" id="A0A9N9P7G1"/>
<keyword evidence="2" id="KW-1185">Reference proteome</keyword>
<name>A0A9N9P7G1_9GLOM</name>
<feature type="non-terminal residue" evidence="1">
    <location>
        <position position="188"/>
    </location>
</feature>
<accession>A0A9N9P7G1</accession>
<evidence type="ECO:0000313" key="1">
    <source>
        <dbReference type="EMBL" id="CAG8811578.1"/>
    </source>
</evidence>
<protein>
    <submittedName>
        <fullName evidence="1">21971_t:CDS:1</fullName>
    </submittedName>
</protein>
<proteinExistence type="predicted"/>
<gene>
    <name evidence="1" type="ORF">DERYTH_LOCUS25485</name>
</gene>
<dbReference type="Proteomes" id="UP000789405">
    <property type="component" value="Unassembled WGS sequence"/>
</dbReference>
<reference evidence="1" key="1">
    <citation type="submission" date="2021-06" db="EMBL/GenBank/DDBJ databases">
        <authorList>
            <person name="Kallberg Y."/>
            <person name="Tangrot J."/>
            <person name="Rosling A."/>
        </authorList>
    </citation>
    <scope>NUCLEOTIDE SEQUENCE</scope>
    <source>
        <strain evidence="1">MA453B</strain>
    </source>
</reference>
<organism evidence="1 2">
    <name type="scientific">Dentiscutata erythropus</name>
    <dbReference type="NCBI Taxonomy" id="1348616"/>
    <lineage>
        <taxon>Eukaryota</taxon>
        <taxon>Fungi</taxon>
        <taxon>Fungi incertae sedis</taxon>
        <taxon>Mucoromycota</taxon>
        <taxon>Glomeromycotina</taxon>
        <taxon>Glomeromycetes</taxon>
        <taxon>Diversisporales</taxon>
        <taxon>Gigasporaceae</taxon>
        <taxon>Dentiscutata</taxon>
    </lineage>
</organism>
<dbReference type="EMBL" id="CAJVPY010047720">
    <property type="protein sequence ID" value="CAG8811578.1"/>
    <property type="molecule type" value="Genomic_DNA"/>
</dbReference>